<proteinExistence type="predicted"/>
<dbReference type="AlphaFoldDB" id="A0AB33J178"/>
<accession>A0AB33J178</accession>
<evidence type="ECO:0000313" key="1">
    <source>
        <dbReference type="EMBL" id="BFO72045.1"/>
    </source>
</evidence>
<protein>
    <submittedName>
        <fullName evidence="1">Uncharacterized protein</fullName>
    </submittedName>
</protein>
<gene>
    <name evidence="1" type="ORF">GTC17253_20110</name>
</gene>
<name>A0AB33J178_9BACT</name>
<reference evidence="1" key="1">
    <citation type="submission" date="2024-07" db="EMBL/GenBank/DDBJ databases">
        <title>Complete genome sequence of Prevotella sp. YM-2024 GTC17253.</title>
        <authorList>
            <person name="Hayashi M."/>
            <person name="Muto Y."/>
            <person name="Tanaka K."/>
            <person name="Niwa H."/>
        </authorList>
    </citation>
    <scope>NUCLEOTIDE SEQUENCE</scope>
    <source>
        <strain evidence="1">GTC17253</strain>
    </source>
</reference>
<organism evidence="1">
    <name type="scientific">Prevotella sp. GTC17253</name>
    <dbReference type="NCBI Taxonomy" id="3236793"/>
    <lineage>
        <taxon>Bacteria</taxon>
        <taxon>Pseudomonadati</taxon>
        <taxon>Bacteroidota</taxon>
        <taxon>Bacteroidia</taxon>
        <taxon>Bacteroidales</taxon>
        <taxon>Prevotellaceae</taxon>
        <taxon>Prevotella</taxon>
    </lineage>
</organism>
<sequence>MDMDHPIAVGKTFGTQNLSINFESNDSISFKTKNTLYILNGKSKYKIKDNIVTIRNSYKAYKQSGANSCILSFTGQLKKDRIEHATFSIIGHDDKEHVFGDNISLLIE</sequence>
<dbReference type="EMBL" id="AP035785">
    <property type="protein sequence ID" value="BFO72045.1"/>
    <property type="molecule type" value="Genomic_DNA"/>
</dbReference>